<dbReference type="OrthoDB" id="5741001at2"/>
<evidence type="ECO:0000313" key="8">
    <source>
        <dbReference type="Proteomes" id="UP000199372"/>
    </source>
</evidence>
<name>A0A1H8E2D4_9RHOB</name>
<dbReference type="EMBL" id="FOCM01000002">
    <property type="protein sequence ID" value="SEN12957.1"/>
    <property type="molecule type" value="Genomic_DNA"/>
</dbReference>
<protein>
    <recommendedName>
        <fullName evidence="6">TMEM205-like domain-containing protein</fullName>
    </recommendedName>
</protein>
<evidence type="ECO:0000256" key="5">
    <source>
        <dbReference type="SAM" id="Phobius"/>
    </source>
</evidence>
<keyword evidence="8" id="KW-1185">Reference proteome</keyword>
<evidence type="ECO:0000313" key="7">
    <source>
        <dbReference type="EMBL" id="SEN12957.1"/>
    </source>
</evidence>
<evidence type="ECO:0000259" key="6">
    <source>
        <dbReference type="Pfam" id="PF13664"/>
    </source>
</evidence>
<dbReference type="Pfam" id="PF13664">
    <property type="entry name" value="DUF4149"/>
    <property type="match status" value="1"/>
</dbReference>
<feature type="transmembrane region" description="Helical" evidence="5">
    <location>
        <begin position="45"/>
        <end position="62"/>
    </location>
</feature>
<dbReference type="InterPro" id="IPR025423">
    <property type="entry name" value="TMEM205-like"/>
</dbReference>
<keyword evidence="4 5" id="KW-0472">Membrane</keyword>
<evidence type="ECO:0000256" key="4">
    <source>
        <dbReference type="ARBA" id="ARBA00023136"/>
    </source>
</evidence>
<evidence type="ECO:0000256" key="2">
    <source>
        <dbReference type="ARBA" id="ARBA00022692"/>
    </source>
</evidence>
<gene>
    <name evidence="7" type="ORF">SAMN04488011_102538</name>
</gene>
<organism evidence="7 8">
    <name type="scientific">Palleronia pelagia</name>
    <dbReference type="NCBI Taxonomy" id="387096"/>
    <lineage>
        <taxon>Bacteria</taxon>
        <taxon>Pseudomonadati</taxon>
        <taxon>Pseudomonadota</taxon>
        <taxon>Alphaproteobacteria</taxon>
        <taxon>Rhodobacterales</taxon>
        <taxon>Roseobacteraceae</taxon>
        <taxon>Palleronia</taxon>
    </lineage>
</organism>
<reference evidence="8" key="1">
    <citation type="submission" date="2016-10" db="EMBL/GenBank/DDBJ databases">
        <authorList>
            <person name="Varghese N."/>
            <person name="Submissions S."/>
        </authorList>
    </citation>
    <scope>NUCLEOTIDE SEQUENCE [LARGE SCALE GENOMIC DNA]</scope>
    <source>
        <strain evidence="8">DSM 26893</strain>
    </source>
</reference>
<keyword evidence="2 5" id="KW-0812">Transmembrane</keyword>
<dbReference type="RefSeq" id="WP_091844809.1">
    <property type="nucleotide sequence ID" value="NZ_FOCM01000002.1"/>
</dbReference>
<evidence type="ECO:0000256" key="1">
    <source>
        <dbReference type="ARBA" id="ARBA00004370"/>
    </source>
</evidence>
<dbReference type="Proteomes" id="UP000199372">
    <property type="component" value="Unassembled WGS sequence"/>
</dbReference>
<dbReference type="GO" id="GO:0016020">
    <property type="term" value="C:membrane"/>
    <property type="evidence" value="ECO:0007669"/>
    <property type="project" value="UniProtKB-SubCell"/>
</dbReference>
<feature type="transmembrane region" description="Helical" evidence="5">
    <location>
        <begin position="69"/>
        <end position="87"/>
    </location>
</feature>
<keyword evidence="3 5" id="KW-1133">Transmembrane helix</keyword>
<dbReference type="AlphaFoldDB" id="A0A1H8E2D4"/>
<sequence length="129" mass="13632">MTIPALLLSALLFGGMTFFSAGFAPVLFAQLPEDRARPLLRGTFPSYYLSVIVLSLLAAMAATLVDAQAALLLAAICVTTIYARQVLMGQINAATDRGDRRAFGRLHGASVVLQLGQIAVAGWALVRLA</sequence>
<feature type="transmembrane region" description="Helical" evidence="5">
    <location>
        <begin position="107"/>
        <end position="126"/>
    </location>
</feature>
<proteinExistence type="predicted"/>
<feature type="domain" description="TMEM205-like" evidence="6">
    <location>
        <begin position="7"/>
        <end position="98"/>
    </location>
</feature>
<comment type="subcellular location">
    <subcellularLocation>
        <location evidence="1">Membrane</location>
    </subcellularLocation>
</comment>
<accession>A0A1H8E2D4</accession>
<evidence type="ECO:0000256" key="3">
    <source>
        <dbReference type="ARBA" id="ARBA00022989"/>
    </source>
</evidence>